<feature type="compositionally biased region" description="Polar residues" evidence="1">
    <location>
        <begin position="297"/>
        <end position="330"/>
    </location>
</feature>
<accession>A0A9P7RLQ6</accession>
<dbReference type="KEGG" id="more:E1B28_003337"/>
<feature type="region of interest" description="Disordered" evidence="1">
    <location>
        <begin position="259"/>
        <end position="359"/>
    </location>
</feature>
<keyword evidence="5" id="KW-1185">Reference proteome</keyword>
<feature type="compositionally biased region" description="Low complexity" evidence="1">
    <location>
        <begin position="154"/>
        <end position="176"/>
    </location>
</feature>
<dbReference type="OrthoDB" id="3362711at2759"/>
<dbReference type="GeneID" id="66072413"/>
<sequence>MPLVNIALFLSAFTICVQAQIHATCTNSSFLWSYNSRGDSPCQMGETLARVCTPSFNIPSLPDGYYYSGVSGGDISPCVCNTVYYTMLSVCGLCQNGLSDRFDIWSTNCTRTYDTVYPSALPSGLRLPHYAFLPLDSTNKTVNVRALQADNGPERTGTATRTPTATSFRSTGTSRSGGDDPFGDDDPFGFADDLRDEAKKVGIIAGSVAAGIWVFWAVGAGIVWFICRRNSRRMYGAPSQMYLQNNGAPGVIPYTLVPPSSPPATATGSSPGLGEKVYNPNDPSTYPQTPPLATLGYQKQPSYNYNTPPSSDRTSVVVPSSPNTTPIYQPQSPPSESDRTSTLTPPNSAGLPNPHAQAHYAVSPDGTTTLAPMGTIQNPYPYSSYDTHRQVYVNGVPQV</sequence>
<feature type="compositionally biased region" description="Low complexity" evidence="1">
    <location>
        <begin position="263"/>
        <end position="272"/>
    </location>
</feature>
<dbReference type="EMBL" id="CM032191">
    <property type="protein sequence ID" value="KAG7085797.1"/>
    <property type="molecule type" value="Genomic_DNA"/>
</dbReference>
<feature type="chain" id="PRO_5040251114" evidence="3">
    <location>
        <begin position="20"/>
        <end position="399"/>
    </location>
</feature>
<evidence type="ECO:0000313" key="5">
    <source>
        <dbReference type="Proteomes" id="UP001049176"/>
    </source>
</evidence>
<dbReference type="Proteomes" id="UP001049176">
    <property type="component" value="Chromosome 11"/>
</dbReference>
<feature type="region of interest" description="Disordered" evidence="1">
    <location>
        <begin position="149"/>
        <end position="188"/>
    </location>
</feature>
<evidence type="ECO:0000256" key="2">
    <source>
        <dbReference type="SAM" id="Phobius"/>
    </source>
</evidence>
<keyword evidence="2" id="KW-0812">Transmembrane</keyword>
<evidence type="ECO:0000256" key="3">
    <source>
        <dbReference type="SAM" id="SignalP"/>
    </source>
</evidence>
<dbReference type="AlphaFoldDB" id="A0A9P7RLQ6"/>
<protein>
    <submittedName>
        <fullName evidence="4">Uncharacterized protein</fullName>
    </submittedName>
</protein>
<evidence type="ECO:0000313" key="4">
    <source>
        <dbReference type="EMBL" id="KAG7085797.1"/>
    </source>
</evidence>
<feature type="transmembrane region" description="Helical" evidence="2">
    <location>
        <begin position="203"/>
        <end position="227"/>
    </location>
</feature>
<keyword evidence="3" id="KW-0732">Signal</keyword>
<proteinExistence type="predicted"/>
<keyword evidence="2" id="KW-1133">Transmembrane helix</keyword>
<feature type="signal peptide" evidence="3">
    <location>
        <begin position="1"/>
        <end position="19"/>
    </location>
</feature>
<evidence type="ECO:0000256" key="1">
    <source>
        <dbReference type="SAM" id="MobiDB-lite"/>
    </source>
</evidence>
<name>A0A9P7RLQ6_9AGAR</name>
<dbReference type="RefSeq" id="XP_043002268.1">
    <property type="nucleotide sequence ID" value="XM_043160312.1"/>
</dbReference>
<keyword evidence="2" id="KW-0472">Membrane</keyword>
<organism evidence="4 5">
    <name type="scientific">Marasmius oreades</name>
    <name type="common">fairy-ring Marasmius</name>
    <dbReference type="NCBI Taxonomy" id="181124"/>
    <lineage>
        <taxon>Eukaryota</taxon>
        <taxon>Fungi</taxon>
        <taxon>Dikarya</taxon>
        <taxon>Basidiomycota</taxon>
        <taxon>Agaricomycotina</taxon>
        <taxon>Agaricomycetes</taxon>
        <taxon>Agaricomycetidae</taxon>
        <taxon>Agaricales</taxon>
        <taxon>Marasmiineae</taxon>
        <taxon>Marasmiaceae</taxon>
        <taxon>Marasmius</taxon>
    </lineage>
</organism>
<reference evidence="4" key="1">
    <citation type="journal article" date="2021" name="Genome Biol. Evol.">
        <title>The assembled and annotated genome of the fairy-ring fungus Marasmius oreades.</title>
        <authorList>
            <person name="Hiltunen M."/>
            <person name="Ament-Velasquez S.L."/>
            <person name="Johannesson H."/>
        </authorList>
    </citation>
    <scope>NUCLEOTIDE SEQUENCE</scope>
    <source>
        <strain evidence="4">03SP1</strain>
    </source>
</reference>
<gene>
    <name evidence="4" type="ORF">E1B28_003337</name>
</gene>
<comment type="caution">
    <text evidence="4">The sequence shown here is derived from an EMBL/GenBank/DDBJ whole genome shotgun (WGS) entry which is preliminary data.</text>
</comment>